<dbReference type="EMBL" id="QRDH01000017">
    <property type="protein sequence ID" value="RDU39101.1"/>
    <property type="molecule type" value="Genomic_DNA"/>
</dbReference>
<gene>
    <name evidence="5" type="ORF">DXI23_20005</name>
</gene>
<evidence type="ECO:0000256" key="4">
    <source>
        <dbReference type="ARBA" id="ARBA00023315"/>
    </source>
</evidence>
<dbReference type="AlphaFoldDB" id="A0A3D8GY23"/>
<reference evidence="5 6" key="1">
    <citation type="submission" date="2018-08" db="EMBL/GenBank/DDBJ databases">
        <title>Genome sequence of Marinobacter flavimaris KCTC 12185.</title>
        <authorList>
            <person name="Chun J."/>
            <person name="Kim B.-Y."/>
            <person name="Choi S.-B."/>
            <person name="Kwak M.-J."/>
        </authorList>
    </citation>
    <scope>NUCLEOTIDE SEQUENCE [LARGE SCALE GENOMIC DNA]</scope>
    <source>
        <strain evidence="5 6">KCTC 12185</strain>
    </source>
</reference>
<organism evidence="5 6">
    <name type="scientific">Marinobacter flavimaris</name>
    <dbReference type="NCBI Taxonomy" id="262076"/>
    <lineage>
        <taxon>Bacteria</taxon>
        <taxon>Pseudomonadati</taxon>
        <taxon>Pseudomonadota</taxon>
        <taxon>Gammaproteobacteria</taxon>
        <taxon>Pseudomonadales</taxon>
        <taxon>Marinobacteraceae</taxon>
        <taxon>Marinobacter</taxon>
    </lineage>
</organism>
<dbReference type="InterPro" id="IPR016181">
    <property type="entry name" value="Acyl_CoA_acyltransferase"/>
</dbReference>
<keyword evidence="3 5" id="KW-0808">Transferase</keyword>
<protein>
    <submittedName>
        <fullName evidence="5">N-acetyltransferase</fullName>
    </submittedName>
</protein>
<proteinExistence type="inferred from homology"/>
<comment type="similarity">
    <text evidence="1">Belongs to the acetyltransferase family. GNAT subfamily.</text>
</comment>
<keyword evidence="6" id="KW-1185">Reference proteome</keyword>
<evidence type="ECO:0000313" key="6">
    <source>
        <dbReference type="Proteomes" id="UP000256431"/>
    </source>
</evidence>
<evidence type="ECO:0000256" key="2">
    <source>
        <dbReference type="ARBA" id="ARBA00022649"/>
    </source>
</evidence>
<dbReference type="SUPFAM" id="SSF55729">
    <property type="entry name" value="Acyl-CoA N-acyltransferases (Nat)"/>
    <property type="match status" value="1"/>
</dbReference>
<name>A0A3D8GY23_9GAMM</name>
<comment type="caution">
    <text evidence="5">The sequence shown here is derived from an EMBL/GenBank/DDBJ whole genome shotgun (WGS) entry which is preliminary data.</text>
</comment>
<evidence type="ECO:0000256" key="1">
    <source>
        <dbReference type="ARBA" id="ARBA00009342"/>
    </source>
</evidence>
<evidence type="ECO:0000256" key="3">
    <source>
        <dbReference type="ARBA" id="ARBA00022679"/>
    </source>
</evidence>
<dbReference type="GO" id="GO:0016746">
    <property type="term" value="F:acyltransferase activity"/>
    <property type="evidence" value="ECO:0007669"/>
    <property type="project" value="UniProtKB-KW"/>
</dbReference>
<dbReference type="Proteomes" id="UP000256431">
    <property type="component" value="Unassembled WGS sequence"/>
</dbReference>
<dbReference type="Gene3D" id="3.40.630.30">
    <property type="match status" value="1"/>
</dbReference>
<sequence>MRAKLTPIQKRHNRRDFDCGNEQLNNYLANSARSSDSKRMTRTFVLEDPRDSNRVMGFVTLTPTTIDIPDECFAGRKLKSPVPALLLAKMAVDIRYKGQGCGKRLFTYSIITAAEISDAVGGVGLVIDAKDQDAKAFYLDRAGDDLEIIDETGLKLWLPIGVCNFIAGMA</sequence>
<evidence type="ECO:0000313" key="5">
    <source>
        <dbReference type="EMBL" id="RDU39101.1"/>
    </source>
</evidence>
<dbReference type="PANTHER" id="PTHR36449:SF1">
    <property type="entry name" value="ACETYLTRANSFERASE"/>
    <property type="match status" value="1"/>
</dbReference>
<keyword evidence="4" id="KW-0012">Acyltransferase</keyword>
<dbReference type="PANTHER" id="PTHR36449">
    <property type="entry name" value="ACETYLTRANSFERASE-RELATED"/>
    <property type="match status" value="1"/>
</dbReference>
<keyword evidence="2" id="KW-1277">Toxin-antitoxin system</keyword>
<accession>A0A3D8GY23</accession>